<feature type="transmembrane region" description="Helical" evidence="9">
    <location>
        <begin position="328"/>
        <end position="348"/>
    </location>
</feature>
<feature type="domain" description="Wax synthase" evidence="10">
    <location>
        <begin position="257"/>
        <end position="343"/>
    </location>
</feature>
<dbReference type="GeneID" id="24111585"/>
<feature type="transmembrane region" description="Helical" evidence="9">
    <location>
        <begin position="21"/>
        <end position="45"/>
    </location>
</feature>
<feature type="region of interest" description="Disordered" evidence="8">
    <location>
        <begin position="88"/>
        <end position="110"/>
    </location>
</feature>
<evidence type="ECO:0000256" key="7">
    <source>
        <dbReference type="ARBA" id="ARBA00023136"/>
    </source>
</evidence>
<keyword evidence="5 9" id="KW-0812">Transmembrane</keyword>
<dbReference type="eggNOG" id="ENOG502SAAK">
    <property type="taxonomic scope" value="Eukaryota"/>
</dbReference>
<feature type="transmembrane region" description="Helical" evidence="9">
    <location>
        <begin position="57"/>
        <end position="79"/>
    </location>
</feature>
<organism evidence="11 12">
    <name type="scientific">Pseudozyma hubeiensis (strain SY62)</name>
    <name type="common">Yeast</name>
    <dbReference type="NCBI Taxonomy" id="1305764"/>
    <lineage>
        <taxon>Eukaryota</taxon>
        <taxon>Fungi</taxon>
        <taxon>Dikarya</taxon>
        <taxon>Basidiomycota</taxon>
        <taxon>Ustilaginomycotina</taxon>
        <taxon>Ustilaginomycetes</taxon>
        <taxon>Ustilaginales</taxon>
        <taxon>Ustilaginaceae</taxon>
        <taxon>Pseudozyma</taxon>
    </lineage>
</organism>
<dbReference type="Pfam" id="PF13813">
    <property type="entry name" value="MBOAT_2"/>
    <property type="match status" value="1"/>
</dbReference>
<keyword evidence="6 9" id="KW-1133">Transmembrane helix</keyword>
<evidence type="ECO:0000256" key="5">
    <source>
        <dbReference type="ARBA" id="ARBA00022692"/>
    </source>
</evidence>
<evidence type="ECO:0000259" key="10">
    <source>
        <dbReference type="Pfam" id="PF13813"/>
    </source>
</evidence>
<proteinExistence type="inferred from homology"/>
<name>R9PBJ7_PSEHS</name>
<dbReference type="InterPro" id="IPR032805">
    <property type="entry name" value="Wax_synthase_dom"/>
</dbReference>
<dbReference type="HOGENOM" id="CLU_685098_0_0_1"/>
<evidence type="ECO:0000256" key="8">
    <source>
        <dbReference type="SAM" id="MobiDB-lite"/>
    </source>
</evidence>
<evidence type="ECO:0000256" key="4">
    <source>
        <dbReference type="ARBA" id="ARBA00022679"/>
    </source>
</evidence>
<dbReference type="PANTHER" id="PTHR31595:SF57">
    <property type="entry name" value="OS04G0481900 PROTEIN"/>
    <property type="match status" value="1"/>
</dbReference>
<feature type="compositionally biased region" description="Low complexity" evidence="8">
    <location>
        <begin position="93"/>
        <end position="102"/>
    </location>
</feature>
<dbReference type="GO" id="GO:0016020">
    <property type="term" value="C:membrane"/>
    <property type="evidence" value="ECO:0007669"/>
    <property type="project" value="UniProtKB-SubCell"/>
</dbReference>
<comment type="pathway">
    <text evidence="2">Secondary metabolite biosynthesis.</text>
</comment>
<dbReference type="STRING" id="1305764.R9PBJ7"/>
<feature type="transmembrane region" description="Helical" evidence="9">
    <location>
        <begin position="304"/>
        <end position="322"/>
    </location>
</feature>
<evidence type="ECO:0000313" key="11">
    <source>
        <dbReference type="EMBL" id="GAC98719.1"/>
    </source>
</evidence>
<comment type="subcellular location">
    <subcellularLocation>
        <location evidence="1">Membrane</location>
        <topology evidence="1">Multi-pass membrane protein</topology>
    </subcellularLocation>
</comment>
<evidence type="ECO:0000256" key="3">
    <source>
        <dbReference type="ARBA" id="ARBA00007282"/>
    </source>
</evidence>
<dbReference type="EMBL" id="DF238821">
    <property type="protein sequence ID" value="GAC98719.1"/>
    <property type="molecule type" value="Genomic_DNA"/>
</dbReference>
<dbReference type="InterPro" id="IPR044851">
    <property type="entry name" value="Wax_synthase"/>
</dbReference>
<evidence type="ECO:0000256" key="6">
    <source>
        <dbReference type="ARBA" id="ARBA00022989"/>
    </source>
</evidence>
<dbReference type="RefSeq" id="XP_012192306.1">
    <property type="nucleotide sequence ID" value="XM_012336916.1"/>
</dbReference>
<evidence type="ECO:0000256" key="2">
    <source>
        <dbReference type="ARBA" id="ARBA00005179"/>
    </source>
</evidence>
<keyword evidence="7 9" id="KW-0472">Membrane</keyword>
<dbReference type="AlphaFoldDB" id="R9PBJ7"/>
<dbReference type="OrthoDB" id="1077582at2759"/>
<dbReference type="GO" id="GO:0006629">
    <property type="term" value="P:lipid metabolic process"/>
    <property type="evidence" value="ECO:0007669"/>
    <property type="project" value="InterPro"/>
</dbReference>
<gene>
    <name evidence="11" type="ORF">PHSY_006313</name>
</gene>
<feature type="transmembrane region" description="Helical" evidence="9">
    <location>
        <begin position="369"/>
        <end position="389"/>
    </location>
</feature>
<accession>R9PBJ7</accession>
<dbReference type="PANTHER" id="PTHR31595">
    <property type="entry name" value="LONG-CHAIN-ALCOHOL O-FATTY-ACYLTRANSFERASE 3-RELATED"/>
    <property type="match status" value="1"/>
</dbReference>
<evidence type="ECO:0000256" key="9">
    <source>
        <dbReference type="SAM" id="Phobius"/>
    </source>
</evidence>
<sequence>MMPLIFAQIHLLLRYDPKTTWLLRASLIPFVMLLSLRSAYAYYYMVDGEGQLDGRCQSVNVTLGCAAIVAIIRSLEFGLATQRPRLKTREVANNGNRTSTNNGREKDDSTLVASTDPLPTFFPGTNCPLELDLLLNVRALGWQHGIKDDAPALPALVFDSRQRWDWILKRAVLIPFYYLVYDVVLVLNQEPRFNPNADSKVGGSIWIHREGSFGVAGPYLNCLAFGTSFVCIQYMLHTMLASISVALFHDLPSRWNPPIMRYPWLSTSVAHFWSRRWHQTLRVTFMTVGYWPVRAALLGVAGRRIANIAGICGVFLVSGIIHDLGSAAITPGFGITKVTLFFAIQPVAMFGEQMFERCTRRKVHGFWGWLWAVAWILGTAPLLIEVGFYRRRSEKNENFTDQMNANLYFSSEQAYSMGGMMASIQYEGITRRPVRFLLDCWDQSINGV</sequence>
<evidence type="ECO:0000256" key="1">
    <source>
        <dbReference type="ARBA" id="ARBA00004141"/>
    </source>
</evidence>
<reference evidence="12" key="1">
    <citation type="journal article" date="2013" name="Genome Announc.">
        <title>Draft genome sequence of the basidiomycetous yeast-like fungus Pseudozyma hubeiensis SY62, which produces an abundant amount of the biosurfactant mannosylerythritol lipids.</title>
        <authorList>
            <person name="Konishi M."/>
            <person name="Hatada Y."/>
            <person name="Horiuchi J."/>
        </authorList>
    </citation>
    <scope>NUCLEOTIDE SEQUENCE [LARGE SCALE GENOMIC DNA]</scope>
    <source>
        <strain evidence="12">SY62</strain>
    </source>
</reference>
<comment type="similarity">
    <text evidence="3">Belongs to the wax synthase family.</text>
</comment>
<evidence type="ECO:0000313" key="12">
    <source>
        <dbReference type="Proteomes" id="UP000014071"/>
    </source>
</evidence>
<keyword evidence="12" id="KW-1185">Reference proteome</keyword>
<feature type="transmembrane region" description="Helical" evidence="9">
    <location>
        <begin position="223"/>
        <end position="248"/>
    </location>
</feature>
<keyword evidence="4" id="KW-0808">Transferase</keyword>
<dbReference type="Proteomes" id="UP000014071">
    <property type="component" value="Unassembled WGS sequence"/>
</dbReference>
<dbReference type="GO" id="GO:0008374">
    <property type="term" value="F:O-acyltransferase activity"/>
    <property type="evidence" value="ECO:0007669"/>
    <property type="project" value="InterPro"/>
</dbReference>
<protein>
    <recommendedName>
        <fullName evidence="10">Wax synthase domain-containing protein</fullName>
    </recommendedName>
</protein>